<dbReference type="GO" id="GO:0015679">
    <property type="term" value="P:plasma membrane copper ion transport"/>
    <property type="evidence" value="ECO:0007669"/>
    <property type="project" value="TreeGrafter"/>
</dbReference>
<evidence type="ECO:0000313" key="3">
    <source>
        <dbReference type="Proteomes" id="UP000321353"/>
    </source>
</evidence>
<evidence type="ECO:0000313" key="2">
    <source>
        <dbReference type="EMBL" id="QEF99712.1"/>
    </source>
</evidence>
<dbReference type="GO" id="GO:0030313">
    <property type="term" value="C:cell envelope"/>
    <property type="evidence" value="ECO:0007669"/>
    <property type="project" value="TreeGrafter"/>
</dbReference>
<keyword evidence="1" id="KW-0813">Transport</keyword>
<dbReference type="Gene3D" id="2.40.50.100">
    <property type="match status" value="1"/>
</dbReference>
<dbReference type="Proteomes" id="UP000321353">
    <property type="component" value="Chromosome"/>
</dbReference>
<dbReference type="AlphaFoldDB" id="A0A5B9MEM6"/>
<name>A0A5B9MEM6_9BACT</name>
<dbReference type="PANTHER" id="PTHR30097:SF4">
    <property type="entry name" value="SLR6042 PROTEIN"/>
    <property type="match status" value="1"/>
</dbReference>
<accession>A0A5B9MEM6</accession>
<dbReference type="KEGG" id="smam:Mal15_37780"/>
<keyword evidence="3" id="KW-1185">Reference proteome</keyword>
<gene>
    <name evidence="2" type="ORF">Mal15_37780</name>
</gene>
<dbReference type="PANTHER" id="PTHR30097">
    <property type="entry name" value="CATION EFFLUX SYSTEM PROTEIN CUSB"/>
    <property type="match status" value="1"/>
</dbReference>
<proteinExistence type="predicted"/>
<dbReference type="GO" id="GO:0060003">
    <property type="term" value="P:copper ion export"/>
    <property type="evidence" value="ECO:0007669"/>
    <property type="project" value="TreeGrafter"/>
</dbReference>
<organism evidence="2 3">
    <name type="scientific">Stieleria maiorica</name>
    <dbReference type="NCBI Taxonomy" id="2795974"/>
    <lineage>
        <taxon>Bacteria</taxon>
        <taxon>Pseudomonadati</taxon>
        <taxon>Planctomycetota</taxon>
        <taxon>Planctomycetia</taxon>
        <taxon>Pirellulales</taxon>
        <taxon>Pirellulaceae</taxon>
        <taxon>Stieleria</taxon>
    </lineage>
</organism>
<dbReference type="SUPFAM" id="SSF111369">
    <property type="entry name" value="HlyD-like secretion proteins"/>
    <property type="match status" value="1"/>
</dbReference>
<protein>
    <submittedName>
        <fullName evidence="2">Uncharacterized protein</fullName>
    </submittedName>
</protein>
<reference evidence="2 3" key="1">
    <citation type="submission" date="2019-02" db="EMBL/GenBank/DDBJ databases">
        <title>Planctomycetal bacteria perform biofilm scaping via a novel small molecule.</title>
        <authorList>
            <person name="Jeske O."/>
            <person name="Boedeker C."/>
            <person name="Wiegand S."/>
            <person name="Breitling P."/>
            <person name="Kallscheuer N."/>
            <person name="Jogler M."/>
            <person name="Rohde M."/>
            <person name="Petersen J."/>
            <person name="Medema M.H."/>
            <person name="Surup F."/>
            <person name="Jogler C."/>
        </authorList>
    </citation>
    <scope>NUCLEOTIDE SEQUENCE [LARGE SCALE GENOMIC DNA]</scope>
    <source>
        <strain evidence="2 3">Mal15</strain>
    </source>
</reference>
<dbReference type="RefSeq" id="WP_147869073.1">
    <property type="nucleotide sequence ID" value="NZ_CP036264.1"/>
</dbReference>
<evidence type="ECO:0000256" key="1">
    <source>
        <dbReference type="ARBA" id="ARBA00022448"/>
    </source>
</evidence>
<dbReference type="EMBL" id="CP036264">
    <property type="protein sequence ID" value="QEF99712.1"/>
    <property type="molecule type" value="Genomic_DNA"/>
</dbReference>
<dbReference type="InterPro" id="IPR051909">
    <property type="entry name" value="MFP_Cation_Efflux"/>
</dbReference>
<sequence>MPDDPWERCADALARLEDRLKSPIDRTLFPETADDLLQRLNAISALAIYFPADQLLCRRGQSLAGDPDLRCQHPVTESSSLAIHLWLQSSPPPDAATKQAIEEALPAIGNLLVAAVARIGLAQSQHELDALTELSDQLFAEGDADVRLHHIAAALAKSLRVDRLSLLRRSDARYVMIGCSVQARFDRRADQVWRTQKVAQAIDQELDARTSSVITLEHEDGDAIESFLRAGNATQLQATRLGADRILVIGECFESIPLDATKRGTGDLSPLRRQLFDAALADVLRRQGEKTWGRWRSTWQKPAARWRLAAAVAVLLVLCLYPMTIRVAADGRIVPQTQTVVHAPVDGQIARLECESGMEVTSGQVLCVFSSHDLELEITRLGGELITVEEQLQIAATRRGDESGQDIGSDRRVLEARRGGLRRQIALLEKRRDQLVVHSPIAGIVTLLMPDEDLGGLQTPRPVQRGDAVIRVINPADGYRVELDVPDREVGYVLAALERQTDDPVECRFRLRSQPQRQRRGTLLGLDPSASLDRFGRLIVAASVQPHEHDITFNADSGVVGWIDCNPAAAGFVLSRKVIEQLRLWGWL</sequence>